<dbReference type="PANTHER" id="PTHR11177">
    <property type="entry name" value="CHITINASE"/>
    <property type="match status" value="1"/>
</dbReference>
<evidence type="ECO:0000256" key="3">
    <source>
        <dbReference type="ARBA" id="ARBA00012729"/>
    </source>
</evidence>
<dbReference type="InterPro" id="IPR029070">
    <property type="entry name" value="Chitinase_insertion_sf"/>
</dbReference>
<evidence type="ECO:0000256" key="6">
    <source>
        <dbReference type="ARBA" id="ARBA00023277"/>
    </source>
</evidence>
<keyword evidence="14" id="KW-1185">Reference proteome</keyword>
<dbReference type="Pfam" id="PF00704">
    <property type="entry name" value="Glyco_hydro_18"/>
    <property type="match status" value="1"/>
</dbReference>
<evidence type="ECO:0000259" key="12">
    <source>
        <dbReference type="PROSITE" id="PS51910"/>
    </source>
</evidence>
<dbReference type="Pfam" id="PF01476">
    <property type="entry name" value="LysM"/>
    <property type="match status" value="2"/>
</dbReference>
<dbReference type="Gene3D" id="3.10.350.10">
    <property type="entry name" value="LysM domain"/>
    <property type="match status" value="2"/>
</dbReference>
<dbReference type="GO" id="GO:0008843">
    <property type="term" value="F:endochitinase activity"/>
    <property type="evidence" value="ECO:0007669"/>
    <property type="project" value="UniProtKB-EC"/>
</dbReference>
<gene>
    <name evidence="13" type="ORF">N7517_007392</name>
</gene>
<dbReference type="GO" id="GO:0008061">
    <property type="term" value="F:chitin binding"/>
    <property type="evidence" value="ECO:0007669"/>
    <property type="project" value="InterPro"/>
</dbReference>
<evidence type="ECO:0000256" key="1">
    <source>
        <dbReference type="ARBA" id="ARBA00000822"/>
    </source>
</evidence>
<dbReference type="Gene3D" id="3.20.20.80">
    <property type="entry name" value="Glycosidases"/>
    <property type="match status" value="1"/>
</dbReference>
<keyword evidence="8" id="KW-0624">Polysaccharide degradation</keyword>
<dbReference type="SUPFAM" id="SSF54556">
    <property type="entry name" value="Chitinase insertion domain"/>
    <property type="match status" value="1"/>
</dbReference>
<dbReference type="PANTHER" id="PTHR11177:SF402">
    <property type="entry name" value="CHITINASE"/>
    <property type="match status" value="1"/>
</dbReference>
<dbReference type="GO" id="GO:0006032">
    <property type="term" value="P:chitin catabolic process"/>
    <property type="evidence" value="ECO:0007669"/>
    <property type="project" value="UniProtKB-KW"/>
</dbReference>
<dbReference type="CDD" id="cd00118">
    <property type="entry name" value="LysM"/>
    <property type="match status" value="2"/>
</dbReference>
<dbReference type="Gene3D" id="3.10.50.10">
    <property type="match status" value="1"/>
</dbReference>
<dbReference type="OrthoDB" id="73875at2759"/>
<evidence type="ECO:0000313" key="14">
    <source>
        <dbReference type="Proteomes" id="UP001147752"/>
    </source>
</evidence>
<dbReference type="InterPro" id="IPR018392">
    <property type="entry name" value="LysM"/>
</dbReference>
<evidence type="ECO:0000256" key="7">
    <source>
        <dbReference type="ARBA" id="ARBA00023295"/>
    </source>
</evidence>
<name>A0A9W9VDG5_9EURO</name>
<feature type="domain" description="LysM" evidence="11">
    <location>
        <begin position="1420"/>
        <end position="1466"/>
    </location>
</feature>
<dbReference type="InterPro" id="IPR036779">
    <property type="entry name" value="LysM_dom_sf"/>
</dbReference>
<comment type="catalytic activity">
    <reaction evidence="1">
        <text>Random endo-hydrolysis of N-acetyl-beta-D-glucosaminide (1-&gt;4)-beta-linkages in chitin and chitodextrins.</text>
        <dbReference type="EC" id="3.2.1.14"/>
    </reaction>
</comment>
<evidence type="ECO:0000256" key="10">
    <source>
        <dbReference type="SAM" id="MobiDB-lite"/>
    </source>
</evidence>
<accession>A0A9W9VDG5</accession>
<dbReference type="InterPro" id="IPR001223">
    <property type="entry name" value="Glyco_hydro18_cat"/>
</dbReference>
<dbReference type="RefSeq" id="XP_056581372.1">
    <property type="nucleotide sequence ID" value="XM_056725122.1"/>
</dbReference>
<protein>
    <recommendedName>
        <fullName evidence="3">chitinase</fullName>
        <ecNumber evidence="3">3.2.1.14</ecNumber>
    </recommendedName>
</protein>
<dbReference type="EMBL" id="JAPZBT010000002">
    <property type="protein sequence ID" value="KAJ5375386.1"/>
    <property type="molecule type" value="Genomic_DNA"/>
</dbReference>
<evidence type="ECO:0000259" key="11">
    <source>
        <dbReference type="PROSITE" id="PS51782"/>
    </source>
</evidence>
<dbReference type="SUPFAM" id="SSF54106">
    <property type="entry name" value="LysM domain"/>
    <property type="match status" value="1"/>
</dbReference>
<evidence type="ECO:0000313" key="13">
    <source>
        <dbReference type="EMBL" id="KAJ5375386.1"/>
    </source>
</evidence>
<dbReference type="InterPro" id="IPR017853">
    <property type="entry name" value="GH"/>
</dbReference>
<evidence type="ECO:0000256" key="8">
    <source>
        <dbReference type="ARBA" id="ARBA00023326"/>
    </source>
</evidence>
<dbReference type="GeneID" id="81464305"/>
<comment type="caution">
    <text evidence="13">The sequence shown here is derived from an EMBL/GenBank/DDBJ whole genome shotgun (WGS) entry which is preliminary data.</text>
</comment>
<keyword evidence="6" id="KW-0119">Carbohydrate metabolism</keyword>
<dbReference type="SUPFAM" id="SSF51445">
    <property type="entry name" value="(Trans)glycosidases"/>
    <property type="match status" value="1"/>
</dbReference>
<feature type="domain" description="LysM" evidence="11">
    <location>
        <begin position="1500"/>
        <end position="1546"/>
    </location>
</feature>
<organism evidence="13 14">
    <name type="scientific">Penicillium concentricum</name>
    <dbReference type="NCBI Taxonomy" id="293559"/>
    <lineage>
        <taxon>Eukaryota</taxon>
        <taxon>Fungi</taxon>
        <taxon>Dikarya</taxon>
        <taxon>Ascomycota</taxon>
        <taxon>Pezizomycotina</taxon>
        <taxon>Eurotiomycetes</taxon>
        <taxon>Eurotiomycetidae</taxon>
        <taxon>Eurotiales</taxon>
        <taxon>Aspergillaceae</taxon>
        <taxon>Penicillium</taxon>
    </lineage>
</organism>
<keyword evidence="7 9" id="KW-0326">Glycosidase</keyword>
<proteinExistence type="inferred from homology"/>
<dbReference type="InterPro" id="IPR050314">
    <property type="entry name" value="Glycosyl_Hydrlase_18"/>
</dbReference>
<dbReference type="InterPro" id="IPR001579">
    <property type="entry name" value="Glyco_hydro_18_chit_AS"/>
</dbReference>
<evidence type="ECO:0000256" key="5">
    <source>
        <dbReference type="ARBA" id="ARBA00023024"/>
    </source>
</evidence>
<dbReference type="SMART" id="SM00257">
    <property type="entry name" value="LysM"/>
    <property type="match status" value="2"/>
</dbReference>
<evidence type="ECO:0000256" key="2">
    <source>
        <dbReference type="ARBA" id="ARBA00008682"/>
    </source>
</evidence>
<reference evidence="13" key="1">
    <citation type="submission" date="2022-12" db="EMBL/GenBank/DDBJ databases">
        <authorList>
            <person name="Petersen C."/>
        </authorList>
    </citation>
    <scope>NUCLEOTIDE SEQUENCE</scope>
    <source>
        <strain evidence="13">IBT 3081</strain>
    </source>
</reference>
<evidence type="ECO:0000256" key="9">
    <source>
        <dbReference type="RuleBase" id="RU000489"/>
    </source>
</evidence>
<keyword evidence="5" id="KW-0146">Chitin degradation</keyword>
<dbReference type="PROSITE" id="PS01095">
    <property type="entry name" value="GH18_1"/>
    <property type="match status" value="1"/>
</dbReference>
<feature type="domain" description="GH18" evidence="12">
    <location>
        <begin position="1"/>
        <end position="351"/>
    </location>
</feature>
<dbReference type="SMART" id="SM00636">
    <property type="entry name" value="Glyco_18"/>
    <property type="match status" value="1"/>
</dbReference>
<comment type="similarity">
    <text evidence="2">Belongs to the glycosyl hydrolase 18 family. Chitinase class V subfamily.</text>
</comment>
<dbReference type="PROSITE" id="PS51782">
    <property type="entry name" value="LYSM"/>
    <property type="match status" value="2"/>
</dbReference>
<sequence length="1547" mass="171575">MRRIAYYETWADTKDCDSFRPEDIPVKALTHLNIAFGGINDSRVTIDSSEMIQRVVRLKRKNRSLKVLLAVGGWAFSDPGSTRTAWSDMASTKDNREKFIKSVIKLFQTYDIDGIDLDWEYPVADDRGGRDADYKNYVSLLKEMRSSFEELNSAWIISMAIPASYWYLQHFDVAALKPNVDWFNLMSYDMRGKWDQFNEWTGPYVFGHTNITEIERGVDLLRRNDIDLSKVTLGMGFYGRTFTLADSKCNEPGCVFSDAGLRGECSGEEGILTFKEIMARQHRLNEKTIRYDEDSGVKYMVYDENQWITYDDEETFEKKREMLNKDDKYVSGTLLEGGDLSDEEKEALVDEIGGLTGDKCYVTSACVGAKATIEGSSKCNSGDVTVAYVHAPGESPFELYRYLSHNSQACSKGAYKRVYCPAKTPAVNCKWEGVPDVGSSKCKGGKGPDTCGNGRNELFTDRFTDADGGTKCSGDSKRSLCCDAPPEMQKCHWSPCTVFSTCSTGYHHPITTKGDFCDDDSFQNFCCELDAKLDNLLKNARKRLVRQPSSLQQKLDYPDEGPDMDLPFDLKKIFADPIGEDVVYQYTDNYGNNDDDPHGPDETDLGDDPYGFIVLDGDENALEAACEKVFIGGALDTIIALPRHIGSGPYARIVSMVPVGENDLLEFHIKKRALDQHESAVYNLTIDYRFELIRREDAKVNVRIDYTNLVPYWDEMTGPDSDSGKTKRELRREKRWWGGYPDWLKRLTTIRQSDKGKLPMSIHKKMLLYSRRAQCARGNVNVKAGLDITLDAKFDMNARWAYYAEGSVVPFNIDTVYTYFELEPEVQAVIEIEGSAEMTYRSPRIKIIDTLSYPGLAIKGIAAVGPTLDLWGGHGSWSQVDEAEEFQKFAQPEGKDEQKSEGTDMVPILDASVEANGGTIVDSQIVGFVNNTLRFEVEAQASGGIDNPPAASYSVYIKYFYNFGLGGRAVFKWLGSHALKPKTLFNGLGRQKILWEHHGSASLSKRNPFLIESGGADKFIPIYNTTLLEEDDWFETTGISPNLAKRSTLEDVAAFGAKKSFFTCNDGGQCSSGACAGQSCEWNPAKPDSKSKRADDDDGDPMDVDASQNCISAIPAMMYNCKYFPDVTLSGRSLPGICQNIMKYFTQAGLGSGPFSATFSLEGQSENGPNREAVCGRKSGHKYSITDENGKQVEYEGTWADKCVKQSAVLGVLTGKGNGPAGNNNWLSCDEFPFNYMDEGGNPTMNSRSCVPGPQQFTQGSINSLPRQVQQEVSWVDSKGNTKTAWKKWLDDWEDGTQDKIDQVVGAINLMGNSKYRVISYNAWCLNDASTRPHPLWGGFMRVSKCTVVFDNGAASAKIKRGEQPTQEEMFNITTPTDPVLPSPTDTLSSCLPTITKVIPEGWVDPPGPTESGVSDMCNKWHILENGDTCKSLSVQYKITEAKLSEYNPSVNAQCSNIRAGFAICVRVWEDGTTTPTPSPTTTAGPPGPTGPGTSLTCTKWHLMADGDSCVSITAKYGILVSRFRQLNRNVDASCSNLVKGNAYCVG</sequence>
<dbReference type="EC" id="3.2.1.14" evidence="3"/>
<feature type="region of interest" description="Disordered" evidence="10">
    <location>
        <begin position="1082"/>
        <end position="1105"/>
    </location>
</feature>
<keyword evidence="4 9" id="KW-0378">Hydrolase</keyword>
<dbReference type="GO" id="GO:0000272">
    <property type="term" value="P:polysaccharide catabolic process"/>
    <property type="evidence" value="ECO:0007669"/>
    <property type="project" value="UniProtKB-KW"/>
</dbReference>
<dbReference type="PROSITE" id="PS51910">
    <property type="entry name" value="GH18_2"/>
    <property type="match status" value="1"/>
</dbReference>
<dbReference type="Proteomes" id="UP001147752">
    <property type="component" value="Unassembled WGS sequence"/>
</dbReference>
<evidence type="ECO:0000256" key="4">
    <source>
        <dbReference type="ARBA" id="ARBA00022801"/>
    </source>
</evidence>
<reference evidence="13" key="2">
    <citation type="journal article" date="2023" name="IMA Fungus">
        <title>Comparative genomic study of the Penicillium genus elucidates a diverse pangenome and 15 lateral gene transfer events.</title>
        <authorList>
            <person name="Petersen C."/>
            <person name="Sorensen T."/>
            <person name="Nielsen M.R."/>
            <person name="Sondergaard T.E."/>
            <person name="Sorensen J.L."/>
            <person name="Fitzpatrick D.A."/>
            <person name="Frisvad J.C."/>
            <person name="Nielsen K.L."/>
        </authorList>
    </citation>
    <scope>NUCLEOTIDE SEQUENCE</scope>
    <source>
        <strain evidence="13">IBT 3081</strain>
    </source>
</reference>
<dbReference type="InterPro" id="IPR011583">
    <property type="entry name" value="Chitinase_II/V-like_cat"/>
</dbReference>